<dbReference type="Proteomes" id="UP000828390">
    <property type="component" value="Unassembled WGS sequence"/>
</dbReference>
<proteinExistence type="predicted"/>
<evidence type="ECO:0000313" key="2">
    <source>
        <dbReference type="EMBL" id="KAH3848167.1"/>
    </source>
</evidence>
<evidence type="ECO:0000313" key="3">
    <source>
        <dbReference type="Proteomes" id="UP000828390"/>
    </source>
</evidence>
<reference evidence="2" key="1">
    <citation type="journal article" date="2019" name="bioRxiv">
        <title>The Genome of the Zebra Mussel, Dreissena polymorpha: A Resource for Invasive Species Research.</title>
        <authorList>
            <person name="McCartney M.A."/>
            <person name="Auch B."/>
            <person name="Kono T."/>
            <person name="Mallez S."/>
            <person name="Zhang Y."/>
            <person name="Obille A."/>
            <person name="Becker A."/>
            <person name="Abrahante J.E."/>
            <person name="Garbe J."/>
            <person name="Badalamenti J.P."/>
            <person name="Herman A."/>
            <person name="Mangelson H."/>
            <person name="Liachko I."/>
            <person name="Sullivan S."/>
            <person name="Sone E.D."/>
            <person name="Koren S."/>
            <person name="Silverstein K.A.T."/>
            <person name="Beckman K.B."/>
            <person name="Gohl D.M."/>
        </authorList>
    </citation>
    <scope>NUCLEOTIDE SEQUENCE</scope>
    <source>
        <strain evidence="2">Duluth1</strain>
        <tissue evidence="2">Whole animal</tissue>
    </source>
</reference>
<accession>A0A9D4KXV7</accession>
<keyword evidence="3" id="KW-1185">Reference proteome</keyword>
<dbReference type="AlphaFoldDB" id="A0A9D4KXV7"/>
<sequence>MSATSGREWADQDMTDEQLLIATQTFETKQPVMPLQVPPSQTDSQNTEKVPSVNLTQSGRVRVSRVAPSSTVRDIIQGSKTSLVAVAAKVPVPRQQTSITPATSPDQEQETNVCLPAGLKKTLPKADHQWIAKALFSWTKKGGVELNGSILDRL</sequence>
<name>A0A9D4KXV7_DREPO</name>
<feature type="region of interest" description="Disordered" evidence="1">
    <location>
        <begin position="25"/>
        <end position="51"/>
    </location>
</feature>
<protein>
    <submittedName>
        <fullName evidence="2">Uncharacterized protein</fullName>
    </submittedName>
</protein>
<reference evidence="2" key="2">
    <citation type="submission" date="2020-11" db="EMBL/GenBank/DDBJ databases">
        <authorList>
            <person name="McCartney M.A."/>
            <person name="Auch B."/>
            <person name="Kono T."/>
            <person name="Mallez S."/>
            <person name="Becker A."/>
            <person name="Gohl D.M."/>
            <person name="Silverstein K.A.T."/>
            <person name="Koren S."/>
            <person name="Bechman K.B."/>
            <person name="Herman A."/>
            <person name="Abrahante J.E."/>
            <person name="Garbe J."/>
        </authorList>
    </citation>
    <scope>NUCLEOTIDE SEQUENCE</scope>
    <source>
        <strain evidence="2">Duluth1</strain>
        <tissue evidence="2">Whole animal</tissue>
    </source>
</reference>
<dbReference type="EMBL" id="JAIWYP010000003">
    <property type="protein sequence ID" value="KAH3848167.1"/>
    <property type="molecule type" value="Genomic_DNA"/>
</dbReference>
<gene>
    <name evidence="2" type="ORF">DPMN_090524</name>
</gene>
<organism evidence="2 3">
    <name type="scientific">Dreissena polymorpha</name>
    <name type="common">Zebra mussel</name>
    <name type="synonym">Mytilus polymorpha</name>
    <dbReference type="NCBI Taxonomy" id="45954"/>
    <lineage>
        <taxon>Eukaryota</taxon>
        <taxon>Metazoa</taxon>
        <taxon>Spiralia</taxon>
        <taxon>Lophotrochozoa</taxon>
        <taxon>Mollusca</taxon>
        <taxon>Bivalvia</taxon>
        <taxon>Autobranchia</taxon>
        <taxon>Heteroconchia</taxon>
        <taxon>Euheterodonta</taxon>
        <taxon>Imparidentia</taxon>
        <taxon>Neoheterodontei</taxon>
        <taxon>Myida</taxon>
        <taxon>Dreissenoidea</taxon>
        <taxon>Dreissenidae</taxon>
        <taxon>Dreissena</taxon>
    </lineage>
</organism>
<evidence type="ECO:0000256" key="1">
    <source>
        <dbReference type="SAM" id="MobiDB-lite"/>
    </source>
</evidence>
<comment type="caution">
    <text evidence="2">The sequence shown here is derived from an EMBL/GenBank/DDBJ whole genome shotgun (WGS) entry which is preliminary data.</text>
</comment>
<feature type="compositionally biased region" description="Polar residues" evidence="1">
    <location>
        <begin position="38"/>
        <end position="51"/>
    </location>
</feature>